<gene>
    <name evidence="1" type="ORF">B7C42_08205</name>
</gene>
<proteinExistence type="predicted"/>
<dbReference type="RefSeq" id="WP_094028457.1">
    <property type="nucleotide sequence ID" value="NZ_JAAXOR010000007.1"/>
</dbReference>
<dbReference type="AlphaFoldDB" id="A0A231GSX8"/>
<name>A0A231GSX8_9NOCA</name>
<keyword evidence="2" id="KW-1185">Reference proteome</keyword>
<reference evidence="1 2" key="1">
    <citation type="submission" date="2017-07" db="EMBL/GenBank/DDBJ databases">
        <title>First draft Genome Sequence of Nocardia cerradoensis isolated from human infection.</title>
        <authorList>
            <person name="Carrasco G."/>
        </authorList>
    </citation>
    <scope>NUCLEOTIDE SEQUENCE [LARGE SCALE GENOMIC DNA]</scope>
    <source>
        <strain evidence="1 2">CNM20130759</strain>
    </source>
</reference>
<dbReference type="Proteomes" id="UP000215506">
    <property type="component" value="Unassembled WGS sequence"/>
</dbReference>
<dbReference type="EMBL" id="NGAF01000078">
    <property type="protein sequence ID" value="OXR39726.1"/>
    <property type="molecule type" value="Genomic_DNA"/>
</dbReference>
<evidence type="ECO:0000313" key="1">
    <source>
        <dbReference type="EMBL" id="OXR39726.1"/>
    </source>
</evidence>
<comment type="caution">
    <text evidence="1">The sequence shown here is derived from an EMBL/GenBank/DDBJ whole genome shotgun (WGS) entry which is preliminary data.</text>
</comment>
<accession>A0A231GSX8</accession>
<sequence>MTDDPSLLPDLEPVPVPDRFEGLGRDAARTLRQADTIAAGFNPGTRERLHRDAAKDRTGSGLRCRDCRHLYRTGAGNSDFLKCEEAGVRNGRGSWGPDMRGWWPACRLFEPKSGDMRKDANRTAGHV</sequence>
<evidence type="ECO:0000313" key="2">
    <source>
        <dbReference type="Proteomes" id="UP000215506"/>
    </source>
</evidence>
<protein>
    <submittedName>
        <fullName evidence="1">Uncharacterized protein</fullName>
    </submittedName>
</protein>
<organism evidence="1 2">
    <name type="scientific">Nocardia cerradoensis</name>
    <dbReference type="NCBI Taxonomy" id="85688"/>
    <lineage>
        <taxon>Bacteria</taxon>
        <taxon>Bacillati</taxon>
        <taxon>Actinomycetota</taxon>
        <taxon>Actinomycetes</taxon>
        <taxon>Mycobacteriales</taxon>
        <taxon>Nocardiaceae</taxon>
        <taxon>Nocardia</taxon>
    </lineage>
</organism>